<keyword evidence="7" id="KW-1133">Transmembrane helix</keyword>
<protein>
    <recommendedName>
        <fullName evidence="5">Podocin</fullName>
    </recommendedName>
</protein>
<evidence type="ECO:0000313" key="9">
    <source>
        <dbReference type="Ensembl" id="ENSEBUP00000009321.1"/>
    </source>
</evidence>
<evidence type="ECO:0000256" key="6">
    <source>
        <dbReference type="SAM" id="MobiDB-lite"/>
    </source>
</evidence>
<feature type="compositionally biased region" description="Basic and acidic residues" evidence="6">
    <location>
        <begin position="7"/>
        <end position="18"/>
    </location>
</feature>
<name>A0A8C4Q3G5_EPTBU</name>
<dbReference type="InterPro" id="IPR001972">
    <property type="entry name" value="Stomatin_HflK_fam"/>
</dbReference>
<dbReference type="SMART" id="SM00244">
    <property type="entry name" value="PHB"/>
    <property type="match status" value="1"/>
</dbReference>
<keyword evidence="7" id="KW-0812">Transmembrane</keyword>
<dbReference type="PANTHER" id="PTHR10264">
    <property type="entry name" value="BAND 7 PROTEIN-RELATED"/>
    <property type="match status" value="1"/>
</dbReference>
<dbReference type="PANTHER" id="PTHR10264:SF127">
    <property type="entry name" value="PODOCIN"/>
    <property type="match status" value="1"/>
</dbReference>
<reference evidence="9" key="2">
    <citation type="submission" date="2025-09" db="UniProtKB">
        <authorList>
            <consortium name="Ensembl"/>
        </authorList>
    </citation>
    <scope>IDENTIFICATION</scope>
</reference>
<evidence type="ECO:0000256" key="7">
    <source>
        <dbReference type="SAM" id="Phobius"/>
    </source>
</evidence>
<sequence length="343" mass="37361">MSRLSRNSREERRRHGDAKYGPGSGTDTDSHGAVGRTTVVDVDGVATAGLVGLDAMECEHLDIGHSSQRARPCELFLTFLSSLLILLTLPFSLAFCIKIVHENQRAVIFRFGRLRSLRACRPGLFLVQPCLDTYKRVDVRTRAIEIPFHEVVTADLITVGVDAVCYCRVENATRWLTSVRNPELVVQLLAQTRLKALLAHNTFPRLLAERQDISQQLQLELNAITGSWGATVERADIKDVRVPKDLQLSMAVEAEATRQARAKVIAAESERTTAIELRQAAGLLADSPAALHLRSLMALGAFAAGGHSTLLLPLSCGLPRQASGLHALLGPPEPANTTDSPML</sequence>
<feature type="region of interest" description="Disordered" evidence="6">
    <location>
        <begin position="1"/>
        <end position="34"/>
    </location>
</feature>
<proteinExistence type="inferred from homology"/>
<dbReference type="InterPro" id="IPR036013">
    <property type="entry name" value="Band_7/SPFH_dom_sf"/>
</dbReference>
<keyword evidence="3 7" id="KW-0472">Membrane</keyword>
<dbReference type="InterPro" id="IPR043202">
    <property type="entry name" value="Band-7_stomatin-like"/>
</dbReference>
<dbReference type="AlphaFoldDB" id="A0A8C4Q3G5"/>
<dbReference type="GeneTree" id="ENSGT01030000234614"/>
<reference evidence="9" key="1">
    <citation type="submission" date="2025-08" db="UniProtKB">
        <authorList>
            <consortium name="Ensembl"/>
        </authorList>
    </citation>
    <scope>IDENTIFICATION</scope>
</reference>
<feature type="transmembrane region" description="Helical" evidence="7">
    <location>
        <begin position="75"/>
        <end position="95"/>
    </location>
</feature>
<evidence type="ECO:0000256" key="4">
    <source>
        <dbReference type="ARBA" id="ARBA00053394"/>
    </source>
</evidence>
<dbReference type="Gene3D" id="3.30.479.30">
    <property type="entry name" value="Band 7 domain"/>
    <property type="match status" value="1"/>
</dbReference>
<dbReference type="Proteomes" id="UP000694388">
    <property type="component" value="Unplaced"/>
</dbReference>
<evidence type="ECO:0000256" key="3">
    <source>
        <dbReference type="ARBA" id="ARBA00023136"/>
    </source>
</evidence>
<evidence type="ECO:0000256" key="2">
    <source>
        <dbReference type="ARBA" id="ARBA00008164"/>
    </source>
</evidence>
<dbReference type="GO" id="GO:0009898">
    <property type="term" value="C:cytoplasmic side of plasma membrane"/>
    <property type="evidence" value="ECO:0007669"/>
    <property type="project" value="UniProtKB-ARBA"/>
</dbReference>
<comment type="subcellular location">
    <subcellularLocation>
        <location evidence="1">Membrane</location>
    </subcellularLocation>
</comment>
<comment type="function">
    <text evidence="4">Plays a role in the regulation of glomerular permeability, acting probably as a linker between the plasma membrane and the cytoskeleton.</text>
</comment>
<evidence type="ECO:0000259" key="8">
    <source>
        <dbReference type="SMART" id="SM00244"/>
    </source>
</evidence>
<comment type="similarity">
    <text evidence="2">Belongs to the band 7/mec-2 family.</text>
</comment>
<dbReference type="FunFam" id="3.30.479.30:FF:000004">
    <property type="entry name" value="Putative membrane protease family, stomatin"/>
    <property type="match status" value="1"/>
</dbReference>
<dbReference type="PRINTS" id="PR00721">
    <property type="entry name" value="STOMATIN"/>
</dbReference>
<dbReference type="Gene3D" id="6.10.250.2090">
    <property type="match status" value="1"/>
</dbReference>
<evidence type="ECO:0000256" key="1">
    <source>
        <dbReference type="ARBA" id="ARBA00004370"/>
    </source>
</evidence>
<dbReference type="Pfam" id="PF01145">
    <property type="entry name" value="Band_7"/>
    <property type="match status" value="1"/>
</dbReference>
<dbReference type="Ensembl" id="ENSEBUT00000009843.1">
    <property type="protein sequence ID" value="ENSEBUP00000009321.1"/>
    <property type="gene ID" value="ENSEBUG00000006007.1"/>
</dbReference>
<dbReference type="InterPro" id="IPR001107">
    <property type="entry name" value="Band_7"/>
</dbReference>
<dbReference type="SUPFAM" id="SSF117892">
    <property type="entry name" value="Band 7/SPFH domain"/>
    <property type="match status" value="1"/>
</dbReference>
<organism evidence="9 10">
    <name type="scientific">Eptatretus burgeri</name>
    <name type="common">Inshore hagfish</name>
    <dbReference type="NCBI Taxonomy" id="7764"/>
    <lineage>
        <taxon>Eukaryota</taxon>
        <taxon>Metazoa</taxon>
        <taxon>Chordata</taxon>
        <taxon>Craniata</taxon>
        <taxon>Vertebrata</taxon>
        <taxon>Cyclostomata</taxon>
        <taxon>Myxini</taxon>
        <taxon>Myxiniformes</taxon>
        <taxon>Myxinidae</taxon>
        <taxon>Eptatretinae</taxon>
        <taxon>Eptatretus</taxon>
    </lineage>
</organism>
<evidence type="ECO:0000313" key="10">
    <source>
        <dbReference type="Proteomes" id="UP000694388"/>
    </source>
</evidence>
<accession>A0A8C4Q3G5</accession>
<keyword evidence="10" id="KW-1185">Reference proteome</keyword>
<feature type="domain" description="Band 7" evidence="8">
    <location>
        <begin position="95"/>
        <end position="254"/>
    </location>
</feature>
<evidence type="ECO:0000256" key="5">
    <source>
        <dbReference type="ARBA" id="ARBA00071670"/>
    </source>
</evidence>